<organism evidence="6 7">
    <name type="scientific">Myriangium duriaei CBS 260.36</name>
    <dbReference type="NCBI Taxonomy" id="1168546"/>
    <lineage>
        <taxon>Eukaryota</taxon>
        <taxon>Fungi</taxon>
        <taxon>Dikarya</taxon>
        <taxon>Ascomycota</taxon>
        <taxon>Pezizomycotina</taxon>
        <taxon>Dothideomycetes</taxon>
        <taxon>Dothideomycetidae</taxon>
        <taxon>Myriangiales</taxon>
        <taxon>Myriangiaceae</taxon>
        <taxon>Myriangium</taxon>
    </lineage>
</organism>
<dbReference type="GO" id="GO:0005992">
    <property type="term" value="P:trehalose biosynthetic process"/>
    <property type="evidence" value="ECO:0007669"/>
    <property type="project" value="InterPro"/>
</dbReference>
<proteinExistence type="inferred from homology"/>
<dbReference type="SUPFAM" id="SSF53756">
    <property type="entry name" value="UDP-Glycosyltransferase/glycogen phosphorylase"/>
    <property type="match status" value="1"/>
</dbReference>
<evidence type="ECO:0000256" key="3">
    <source>
        <dbReference type="ARBA" id="ARBA00024331"/>
    </source>
</evidence>
<dbReference type="AlphaFoldDB" id="A0A9P4J7Y0"/>
<dbReference type="Proteomes" id="UP000799439">
    <property type="component" value="Unassembled WGS sequence"/>
</dbReference>
<dbReference type="CDD" id="cd03788">
    <property type="entry name" value="GT20_TPS"/>
    <property type="match status" value="1"/>
</dbReference>
<dbReference type="FunFam" id="3.40.50.2000:FF:000010">
    <property type="entry name" value="Alpha,alpha-trehalose-phosphate synthase"/>
    <property type="match status" value="1"/>
</dbReference>
<sequence>MSSPVDETDSGRLILISNRLPITIKRSDRGEYTFNKSSGGLVSGISGLIKSKEFLWYGWAGLQIPEKEVQLVEQRLRDEHSAFPVFFDDDLADRHYNGFSNEILWALLHYHPGAITFDESAWTAYKTVNQLFADRIAQDLRENDLVWIHDYHLMLLPAMVREKCRENKVNVKIGWFLHTPWPSSEIFRVLPVRREILEGVLQSDLIGFHTYDYARHFLSSCNRLLVASTTPNSIKFEGRSITVGAFPIGIDPEKFTKGLQQQAAKDKIAYYRKEFGDVKLIIGCDRLDYIKGVPHKLHTFQYFLEQHPEMVGKVKLLQIAIPSREDVDEYRLLKNHVNELVGQINGRFGDMAYNPVHLKHTSVSHDELMALFALSDVCLVASTRDGMNLVAYEYVACQEEGNGVLVLSEFAGCAQSFADGSVICNPWDIQDMSTALYTAVTMGESDKKVMHDRLFARVSKYTSSWWGESFINELVRVSDSTDDHLRIRRSTLSRLGAPESRGREHPLGDVITTRPGGKVVFE</sequence>
<dbReference type="Pfam" id="PF00982">
    <property type="entry name" value="Glyco_transf_20"/>
    <property type="match status" value="1"/>
</dbReference>
<comment type="similarity">
    <text evidence="5">Belongs to the glycosyltransferase 20 family.</text>
</comment>
<evidence type="ECO:0000313" key="6">
    <source>
        <dbReference type="EMBL" id="KAF2155072.1"/>
    </source>
</evidence>
<dbReference type="OrthoDB" id="755951at2759"/>
<dbReference type="GO" id="GO:0005946">
    <property type="term" value="C:alpha,alpha-trehalose-phosphate synthase complex (UDP-forming)"/>
    <property type="evidence" value="ECO:0007669"/>
    <property type="project" value="TreeGrafter"/>
</dbReference>
<evidence type="ECO:0000256" key="5">
    <source>
        <dbReference type="RuleBase" id="RU362045"/>
    </source>
</evidence>
<evidence type="ECO:0000256" key="1">
    <source>
        <dbReference type="ARBA" id="ARBA00022676"/>
    </source>
</evidence>
<comment type="catalytic activity">
    <reaction evidence="4 5">
        <text>D-glucose 6-phosphate + UDP-alpha-D-glucose = alpha,alpha-trehalose 6-phosphate + UDP + H(+)</text>
        <dbReference type="Rhea" id="RHEA:18889"/>
        <dbReference type="ChEBI" id="CHEBI:15378"/>
        <dbReference type="ChEBI" id="CHEBI:58223"/>
        <dbReference type="ChEBI" id="CHEBI:58429"/>
        <dbReference type="ChEBI" id="CHEBI:58885"/>
        <dbReference type="ChEBI" id="CHEBI:61548"/>
        <dbReference type="EC" id="2.4.1.15"/>
    </reaction>
</comment>
<dbReference type="GO" id="GO:0034605">
    <property type="term" value="P:cellular response to heat"/>
    <property type="evidence" value="ECO:0007669"/>
    <property type="project" value="TreeGrafter"/>
</dbReference>
<dbReference type="GO" id="GO:0004805">
    <property type="term" value="F:trehalose-phosphatase activity"/>
    <property type="evidence" value="ECO:0007669"/>
    <property type="project" value="TreeGrafter"/>
</dbReference>
<comment type="caution">
    <text evidence="6">The sequence shown here is derived from an EMBL/GenBank/DDBJ whole genome shotgun (WGS) entry which is preliminary data.</text>
</comment>
<accession>A0A9P4J7Y0</accession>
<gene>
    <name evidence="6" type="ORF">K461DRAFT_326876</name>
</gene>
<dbReference type="PANTHER" id="PTHR10788">
    <property type="entry name" value="TREHALOSE-6-PHOSPHATE SYNTHASE"/>
    <property type="match status" value="1"/>
</dbReference>
<comment type="pathway">
    <text evidence="3">Carbohydrate biosynthesis.</text>
</comment>
<protein>
    <recommendedName>
        <fullName evidence="5">Trehalose-6-phosphate synthase</fullName>
        <ecNumber evidence="5">2.4.1.15</ecNumber>
    </recommendedName>
    <alternativeName>
        <fullName evidence="5">UDP-glucose-glucosephosphate glucosyltransferase</fullName>
    </alternativeName>
</protein>
<dbReference type="Gene3D" id="3.40.50.2000">
    <property type="entry name" value="Glycogen Phosphorylase B"/>
    <property type="match status" value="2"/>
</dbReference>
<dbReference type="InterPro" id="IPR001830">
    <property type="entry name" value="Glyco_trans_20"/>
</dbReference>
<reference evidence="6" key="1">
    <citation type="journal article" date="2020" name="Stud. Mycol.">
        <title>101 Dothideomycetes genomes: a test case for predicting lifestyles and emergence of pathogens.</title>
        <authorList>
            <person name="Haridas S."/>
            <person name="Albert R."/>
            <person name="Binder M."/>
            <person name="Bloem J."/>
            <person name="Labutti K."/>
            <person name="Salamov A."/>
            <person name="Andreopoulos B."/>
            <person name="Baker S."/>
            <person name="Barry K."/>
            <person name="Bills G."/>
            <person name="Bluhm B."/>
            <person name="Cannon C."/>
            <person name="Castanera R."/>
            <person name="Culley D."/>
            <person name="Daum C."/>
            <person name="Ezra D."/>
            <person name="Gonzalez J."/>
            <person name="Henrissat B."/>
            <person name="Kuo A."/>
            <person name="Liang C."/>
            <person name="Lipzen A."/>
            <person name="Lutzoni F."/>
            <person name="Magnuson J."/>
            <person name="Mondo S."/>
            <person name="Nolan M."/>
            <person name="Ohm R."/>
            <person name="Pangilinan J."/>
            <person name="Park H.-J."/>
            <person name="Ramirez L."/>
            <person name="Alfaro M."/>
            <person name="Sun H."/>
            <person name="Tritt A."/>
            <person name="Yoshinaga Y."/>
            <person name="Zwiers L.-H."/>
            <person name="Turgeon B."/>
            <person name="Goodwin S."/>
            <person name="Spatafora J."/>
            <person name="Crous P."/>
            <person name="Grigoriev I."/>
        </authorList>
    </citation>
    <scope>NUCLEOTIDE SEQUENCE</scope>
    <source>
        <strain evidence="6">CBS 260.36</strain>
    </source>
</reference>
<dbReference type="FunFam" id="3.40.50.2000:FF:000035">
    <property type="entry name" value="Trehalose-6-phosphate synthase"/>
    <property type="match status" value="1"/>
</dbReference>
<dbReference type="InterPro" id="IPR012766">
    <property type="entry name" value="Trehalose_OtsA"/>
</dbReference>
<evidence type="ECO:0000256" key="2">
    <source>
        <dbReference type="ARBA" id="ARBA00022679"/>
    </source>
</evidence>
<evidence type="ECO:0000313" key="7">
    <source>
        <dbReference type="Proteomes" id="UP000799439"/>
    </source>
</evidence>
<dbReference type="EC" id="2.4.1.15" evidence="5"/>
<dbReference type="EMBL" id="ML996083">
    <property type="protein sequence ID" value="KAF2155072.1"/>
    <property type="molecule type" value="Genomic_DNA"/>
</dbReference>
<name>A0A9P4J7Y0_9PEZI</name>
<keyword evidence="1 5" id="KW-0328">Glycosyltransferase</keyword>
<dbReference type="PANTHER" id="PTHR10788:SF106">
    <property type="entry name" value="BCDNA.GH08860"/>
    <property type="match status" value="1"/>
</dbReference>
<dbReference type="GO" id="GO:0005829">
    <property type="term" value="C:cytosol"/>
    <property type="evidence" value="ECO:0007669"/>
    <property type="project" value="TreeGrafter"/>
</dbReference>
<dbReference type="GO" id="GO:0003825">
    <property type="term" value="F:alpha,alpha-trehalose-phosphate synthase (UDP-forming) activity"/>
    <property type="evidence" value="ECO:0007669"/>
    <property type="project" value="UniProtKB-EC"/>
</dbReference>
<dbReference type="NCBIfam" id="TIGR02400">
    <property type="entry name" value="trehalose_OtsA"/>
    <property type="match status" value="1"/>
</dbReference>
<evidence type="ECO:0000256" key="4">
    <source>
        <dbReference type="ARBA" id="ARBA00048039"/>
    </source>
</evidence>
<keyword evidence="7" id="KW-1185">Reference proteome</keyword>
<keyword evidence="2 5" id="KW-0808">Transferase</keyword>